<name>A0A9X1WR26_9BACL</name>
<evidence type="ECO:0000313" key="2">
    <source>
        <dbReference type="EMBL" id="MCJ8011825.1"/>
    </source>
</evidence>
<gene>
    <name evidence="2" type="ORF">MUG84_08725</name>
</gene>
<proteinExistence type="predicted"/>
<dbReference type="EMBL" id="JALIRP010000003">
    <property type="protein sequence ID" value="MCJ8011825.1"/>
    <property type="molecule type" value="Genomic_DNA"/>
</dbReference>
<comment type="caution">
    <text evidence="2">The sequence shown here is derived from an EMBL/GenBank/DDBJ whole genome shotgun (WGS) entry which is preliminary data.</text>
</comment>
<keyword evidence="1" id="KW-0472">Membrane</keyword>
<evidence type="ECO:0000256" key="1">
    <source>
        <dbReference type="SAM" id="Phobius"/>
    </source>
</evidence>
<dbReference type="Proteomes" id="UP001139347">
    <property type="component" value="Unassembled WGS sequence"/>
</dbReference>
<keyword evidence="1" id="KW-1133">Transmembrane helix</keyword>
<dbReference type="RefSeq" id="WP_244723800.1">
    <property type="nucleotide sequence ID" value="NZ_JALIRP010000003.1"/>
</dbReference>
<sequence length="67" mass="7444">MKNSGKGQKKMTFWADETGEFGVKQIAVTVAVIVIIGMIVTVVRTNLGTWVGEIWSLFMKQIQDLIS</sequence>
<reference evidence="2" key="1">
    <citation type="submission" date="2022-04" db="EMBL/GenBank/DDBJ databases">
        <title>Paenibacillus mangrovi sp. nov., a novel endophytic bacterium isolated from bark of Kandelia candel.</title>
        <authorList>
            <person name="Tuo L."/>
        </authorList>
    </citation>
    <scope>NUCLEOTIDE SEQUENCE</scope>
    <source>
        <strain evidence="2">KQZ6P-2</strain>
    </source>
</reference>
<feature type="transmembrane region" description="Helical" evidence="1">
    <location>
        <begin position="21"/>
        <end position="43"/>
    </location>
</feature>
<protein>
    <submittedName>
        <fullName evidence="2">Uncharacterized protein</fullName>
    </submittedName>
</protein>
<evidence type="ECO:0000313" key="3">
    <source>
        <dbReference type="Proteomes" id="UP001139347"/>
    </source>
</evidence>
<organism evidence="2 3">
    <name type="scientific">Paenibacillus mangrovi</name>
    <dbReference type="NCBI Taxonomy" id="2931978"/>
    <lineage>
        <taxon>Bacteria</taxon>
        <taxon>Bacillati</taxon>
        <taxon>Bacillota</taxon>
        <taxon>Bacilli</taxon>
        <taxon>Bacillales</taxon>
        <taxon>Paenibacillaceae</taxon>
        <taxon>Paenibacillus</taxon>
    </lineage>
</organism>
<keyword evidence="1" id="KW-0812">Transmembrane</keyword>
<keyword evidence="3" id="KW-1185">Reference proteome</keyword>
<accession>A0A9X1WR26</accession>
<dbReference type="AlphaFoldDB" id="A0A9X1WR26"/>